<dbReference type="Pfam" id="PF02367">
    <property type="entry name" value="TsaE"/>
    <property type="match status" value="1"/>
</dbReference>
<gene>
    <name evidence="11" type="ORF">CJD35_13100</name>
</gene>
<evidence type="ECO:0000256" key="5">
    <source>
        <dbReference type="ARBA" id="ARBA00022694"/>
    </source>
</evidence>
<dbReference type="GO" id="GO:0002949">
    <property type="term" value="P:tRNA threonylcarbamoyladenosine modification"/>
    <property type="evidence" value="ECO:0007669"/>
    <property type="project" value="InterPro"/>
</dbReference>
<dbReference type="InterPro" id="IPR003442">
    <property type="entry name" value="T6A_TsaE"/>
</dbReference>
<dbReference type="GO" id="GO:0005524">
    <property type="term" value="F:ATP binding"/>
    <property type="evidence" value="ECO:0007669"/>
    <property type="project" value="UniProtKB-KW"/>
</dbReference>
<dbReference type="Proteomes" id="UP000217141">
    <property type="component" value="Chromosome I"/>
</dbReference>
<evidence type="ECO:0000256" key="2">
    <source>
        <dbReference type="ARBA" id="ARBA00007599"/>
    </source>
</evidence>
<dbReference type="EMBL" id="CP022745">
    <property type="protein sequence ID" value="ASY45267.1"/>
    <property type="molecule type" value="Genomic_DNA"/>
</dbReference>
<reference evidence="11 12" key="1">
    <citation type="submission" date="2017-08" db="EMBL/GenBank/DDBJ databases">
        <title>Whole Genome Sequence of Sphingobium hydrophobicum C1: Insights into Adaption to the Electronic-waste Contaminated Sediment.</title>
        <authorList>
            <person name="Song D."/>
            <person name="Chen X."/>
            <person name="Xu M."/>
        </authorList>
    </citation>
    <scope>NUCLEOTIDE SEQUENCE [LARGE SCALE GENOMIC DNA]</scope>
    <source>
        <strain evidence="11 12">C1</strain>
    </source>
</reference>
<dbReference type="SUPFAM" id="SSF52540">
    <property type="entry name" value="P-loop containing nucleoside triphosphate hydrolases"/>
    <property type="match status" value="1"/>
</dbReference>
<proteinExistence type="inferred from homology"/>
<evidence type="ECO:0000256" key="1">
    <source>
        <dbReference type="ARBA" id="ARBA00004496"/>
    </source>
</evidence>
<dbReference type="RefSeq" id="WP_017184410.1">
    <property type="nucleotide sequence ID" value="NZ_CP076556.1"/>
</dbReference>
<dbReference type="GO" id="GO:0005737">
    <property type="term" value="C:cytoplasm"/>
    <property type="evidence" value="ECO:0007669"/>
    <property type="project" value="UniProtKB-SubCell"/>
</dbReference>
<comment type="similarity">
    <text evidence="2">Belongs to the TsaE family.</text>
</comment>
<keyword evidence="4" id="KW-0963">Cytoplasm</keyword>
<keyword evidence="8" id="KW-0067">ATP-binding</keyword>
<evidence type="ECO:0000256" key="8">
    <source>
        <dbReference type="ARBA" id="ARBA00022840"/>
    </source>
</evidence>
<organism evidence="11 12">
    <name type="scientific">Sphingobium xenophagum</name>
    <dbReference type="NCBI Taxonomy" id="121428"/>
    <lineage>
        <taxon>Bacteria</taxon>
        <taxon>Pseudomonadati</taxon>
        <taxon>Pseudomonadota</taxon>
        <taxon>Alphaproteobacteria</taxon>
        <taxon>Sphingomonadales</taxon>
        <taxon>Sphingomonadaceae</taxon>
        <taxon>Sphingobium</taxon>
    </lineage>
</organism>
<keyword evidence="6" id="KW-0479">Metal-binding</keyword>
<name>A0A249MVT4_SPHXE</name>
<protein>
    <recommendedName>
        <fullName evidence="3">tRNA threonylcarbamoyladenosine biosynthesis protein TsaE</fullName>
    </recommendedName>
    <alternativeName>
        <fullName evidence="10">t(6)A37 threonylcarbamoyladenosine biosynthesis protein TsaE</fullName>
    </alternativeName>
</protein>
<evidence type="ECO:0000313" key="11">
    <source>
        <dbReference type="EMBL" id="ASY45267.1"/>
    </source>
</evidence>
<evidence type="ECO:0000313" key="12">
    <source>
        <dbReference type="Proteomes" id="UP000217141"/>
    </source>
</evidence>
<keyword evidence="5" id="KW-0819">tRNA processing</keyword>
<comment type="subcellular location">
    <subcellularLocation>
        <location evidence="1">Cytoplasm</location>
    </subcellularLocation>
</comment>
<evidence type="ECO:0000256" key="7">
    <source>
        <dbReference type="ARBA" id="ARBA00022741"/>
    </source>
</evidence>
<evidence type="ECO:0000256" key="4">
    <source>
        <dbReference type="ARBA" id="ARBA00022490"/>
    </source>
</evidence>
<dbReference type="PANTHER" id="PTHR33540">
    <property type="entry name" value="TRNA THREONYLCARBAMOYLADENOSINE BIOSYNTHESIS PROTEIN TSAE"/>
    <property type="match status" value="1"/>
</dbReference>
<evidence type="ECO:0000256" key="10">
    <source>
        <dbReference type="ARBA" id="ARBA00032441"/>
    </source>
</evidence>
<evidence type="ECO:0000256" key="9">
    <source>
        <dbReference type="ARBA" id="ARBA00022842"/>
    </source>
</evidence>
<dbReference type="KEGG" id="shyd:CJD35_13100"/>
<keyword evidence="9" id="KW-0460">Magnesium</keyword>
<keyword evidence="11" id="KW-0808">Transferase</keyword>
<dbReference type="NCBIfam" id="TIGR00150">
    <property type="entry name" value="T6A_YjeE"/>
    <property type="match status" value="1"/>
</dbReference>
<evidence type="ECO:0000256" key="3">
    <source>
        <dbReference type="ARBA" id="ARBA00019010"/>
    </source>
</evidence>
<evidence type="ECO:0000256" key="6">
    <source>
        <dbReference type="ARBA" id="ARBA00022723"/>
    </source>
</evidence>
<dbReference type="GO" id="GO:0046872">
    <property type="term" value="F:metal ion binding"/>
    <property type="evidence" value="ECO:0007669"/>
    <property type="project" value="UniProtKB-KW"/>
</dbReference>
<keyword evidence="7" id="KW-0547">Nucleotide-binding</keyword>
<accession>A0A249MVT4</accession>
<sequence length="152" mass="16503">MADVALYLADEAAMLDLGHRIATHVRIGDVIALEGGLGAGKTTLARGILEALGLAGEAPSPSFAIVQPYDVPEVRLPVAHVDLYRLDTPEDTEELALGDYLMDSLLIVEWPDRLGARLWPHALRLSIAIEGDGARRLTADVPDAWTERWSQI</sequence>
<dbReference type="GO" id="GO:0016740">
    <property type="term" value="F:transferase activity"/>
    <property type="evidence" value="ECO:0007669"/>
    <property type="project" value="UniProtKB-KW"/>
</dbReference>
<dbReference type="AlphaFoldDB" id="A0A249MVT4"/>
<dbReference type="InterPro" id="IPR027417">
    <property type="entry name" value="P-loop_NTPase"/>
</dbReference>
<dbReference type="Gene3D" id="3.40.50.300">
    <property type="entry name" value="P-loop containing nucleotide triphosphate hydrolases"/>
    <property type="match status" value="1"/>
</dbReference>
<dbReference type="PANTHER" id="PTHR33540:SF2">
    <property type="entry name" value="TRNA THREONYLCARBAMOYLADENOSINE BIOSYNTHESIS PROTEIN TSAE"/>
    <property type="match status" value="1"/>
</dbReference>